<feature type="coiled-coil region" evidence="1">
    <location>
        <begin position="163"/>
        <end position="190"/>
    </location>
</feature>
<dbReference type="Proteomes" id="UP000484885">
    <property type="component" value="Unassembled WGS sequence"/>
</dbReference>
<proteinExistence type="predicted"/>
<dbReference type="InterPro" id="IPR025392">
    <property type="entry name" value="DUF4124"/>
</dbReference>
<evidence type="ECO:0000259" key="3">
    <source>
        <dbReference type="Pfam" id="PF13511"/>
    </source>
</evidence>
<sequence length="207" mass="23826">MLASCRTTLALGLLALSLTAQAQTVYRWTDDEGLTHYGHAVPAEYRARGYERLGPDGRVLERIAPEMTPEERAEKATREALQARLELEQENEAARDRLLRAAYRSEQDLQENLDWRIHGLDTQQTALEASLAHSRQRFEDLVARAASLNRQDEKVPDELDESIEAAREEIRRLNDAIRDIESRKAETRARFEADLERYRALTRDPSR</sequence>
<keyword evidence="1" id="KW-0175">Coiled coil</keyword>
<reference evidence="4 5" key="1">
    <citation type="submission" date="2020-02" db="EMBL/GenBank/DDBJ databases">
        <authorList>
            <person name="Zhang X.-Y."/>
        </authorList>
    </citation>
    <scope>NUCLEOTIDE SEQUENCE [LARGE SCALE GENOMIC DNA]</scope>
    <source>
        <strain evidence="4 5">C33</strain>
    </source>
</reference>
<dbReference type="RefSeq" id="WP_164208920.1">
    <property type="nucleotide sequence ID" value="NZ_JAAGSC010000023.1"/>
</dbReference>
<organism evidence="4 5">
    <name type="scientific">Wenzhouxiangella limi</name>
    <dbReference type="NCBI Taxonomy" id="2707351"/>
    <lineage>
        <taxon>Bacteria</taxon>
        <taxon>Pseudomonadati</taxon>
        <taxon>Pseudomonadota</taxon>
        <taxon>Gammaproteobacteria</taxon>
        <taxon>Chromatiales</taxon>
        <taxon>Wenzhouxiangellaceae</taxon>
        <taxon>Wenzhouxiangella</taxon>
    </lineage>
</organism>
<dbReference type="AlphaFoldDB" id="A0A845UQV2"/>
<evidence type="ECO:0000256" key="1">
    <source>
        <dbReference type="SAM" id="Coils"/>
    </source>
</evidence>
<protein>
    <submittedName>
        <fullName evidence="4">DUF4124 domain-containing protein</fullName>
    </submittedName>
</protein>
<comment type="caution">
    <text evidence="4">The sequence shown here is derived from an EMBL/GenBank/DDBJ whole genome shotgun (WGS) entry which is preliminary data.</text>
</comment>
<feature type="signal peptide" evidence="2">
    <location>
        <begin position="1"/>
        <end position="22"/>
    </location>
</feature>
<dbReference type="EMBL" id="JAAGSC010000023">
    <property type="protein sequence ID" value="NDY94213.1"/>
    <property type="molecule type" value="Genomic_DNA"/>
</dbReference>
<name>A0A845UQV2_9GAMM</name>
<accession>A0A845UQV2</accession>
<keyword evidence="2" id="KW-0732">Signal</keyword>
<feature type="coiled-coil region" evidence="1">
    <location>
        <begin position="70"/>
        <end position="97"/>
    </location>
</feature>
<evidence type="ECO:0000313" key="4">
    <source>
        <dbReference type="EMBL" id="NDY94213.1"/>
    </source>
</evidence>
<gene>
    <name evidence="4" type="ORF">G3I74_00520</name>
</gene>
<evidence type="ECO:0000313" key="5">
    <source>
        <dbReference type="Proteomes" id="UP000484885"/>
    </source>
</evidence>
<keyword evidence="5" id="KW-1185">Reference proteome</keyword>
<dbReference type="Pfam" id="PF13511">
    <property type="entry name" value="DUF4124"/>
    <property type="match status" value="1"/>
</dbReference>
<feature type="domain" description="DUF4124" evidence="3">
    <location>
        <begin position="13"/>
        <end position="77"/>
    </location>
</feature>
<feature type="chain" id="PRO_5033050665" evidence="2">
    <location>
        <begin position="23"/>
        <end position="207"/>
    </location>
</feature>
<evidence type="ECO:0000256" key="2">
    <source>
        <dbReference type="SAM" id="SignalP"/>
    </source>
</evidence>